<dbReference type="SUPFAM" id="SSF53448">
    <property type="entry name" value="Nucleotide-diphospho-sugar transferases"/>
    <property type="match status" value="1"/>
</dbReference>
<sequence>MNLCVIPARGGSKRIPRKNIRDFCGKPMIAWSIIAAQQTGLFEHIIVSTDDDEIAAVAEAQGAEVPFRRPAELSDDHAGTTAVIAHAVRWAQDAGWTLDAVCCLYATAPFVRAVDLRAGLQHLQAGQWAYCFTATTFASPIFRSFRQADDGGVEMFFPEHFSKRSQDLPEALHDAAQFYWGRPNAWTQELKIFDRHSIPLILPRWRVQDIDTTDDWHRAELLQEILNSNES</sequence>
<protein>
    <submittedName>
        <fullName evidence="1">Pseudaminic acid cytidylyltransferase</fullName>
    </submittedName>
</protein>
<dbReference type="EMBL" id="NHSF01000062">
    <property type="protein sequence ID" value="MBK5931284.1"/>
    <property type="molecule type" value="Genomic_DNA"/>
</dbReference>
<dbReference type="InterPro" id="IPR050793">
    <property type="entry name" value="CMP-NeuNAc_synthase"/>
</dbReference>
<dbReference type="AlphaFoldDB" id="A0AAJ0UGY6"/>
<evidence type="ECO:0000313" key="1">
    <source>
        <dbReference type="EMBL" id="MBK5931284.1"/>
    </source>
</evidence>
<reference evidence="1" key="1">
    <citation type="submission" date="2017-05" db="EMBL/GenBank/DDBJ databases">
        <authorList>
            <person name="Imhoff J.F."/>
            <person name="Rahn T."/>
            <person name="Kuenzel S."/>
            <person name="Neulinger S.C."/>
        </authorList>
    </citation>
    <scope>NUCLEOTIDE SEQUENCE</scope>
    <source>
        <strain evidence="1">DSM 4395</strain>
    </source>
</reference>
<keyword evidence="1" id="KW-0548">Nucleotidyltransferase</keyword>
<keyword evidence="1" id="KW-0808">Transferase</keyword>
<dbReference type="NCBIfam" id="TIGR03584">
    <property type="entry name" value="PseF"/>
    <property type="match status" value="1"/>
</dbReference>
<dbReference type="CDD" id="cd02513">
    <property type="entry name" value="CMP-NeuAc_Synthase"/>
    <property type="match status" value="1"/>
</dbReference>
<dbReference type="InterPro" id="IPR020039">
    <property type="entry name" value="PseF"/>
</dbReference>
<dbReference type="PANTHER" id="PTHR21485:SF6">
    <property type="entry name" value="N-ACYLNEURAMINATE CYTIDYLYLTRANSFERASE-RELATED"/>
    <property type="match status" value="1"/>
</dbReference>
<dbReference type="Gene3D" id="3.90.550.10">
    <property type="entry name" value="Spore Coat Polysaccharide Biosynthesis Protein SpsA, Chain A"/>
    <property type="match status" value="1"/>
</dbReference>
<dbReference type="GO" id="GO:0008781">
    <property type="term" value="F:N-acylneuraminate cytidylyltransferase activity"/>
    <property type="evidence" value="ECO:0007669"/>
    <property type="project" value="TreeGrafter"/>
</dbReference>
<keyword evidence="2" id="KW-1185">Reference proteome</keyword>
<name>A0AAJ0UGY6_HALSE</name>
<accession>A0AAJ0UGY6</accession>
<dbReference type="InterPro" id="IPR003329">
    <property type="entry name" value="Cytidylyl_trans"/>
</dbReference>
<gene>
    <name evidence="1" type="ORF">CCR82_12340</name>
</gene>
<evidence type="ECO:0000313" key="2">
    <source>
        <dbReference type="Proteomes" id="UP001296967"/>
    </source>
</evidence>
<dbReference type="Pfam" id="PF02348">
    <property type="entry name" value="CTP_transf_3"/>
    <property type="match status" value="1"/>
</dbReference>
<dbReference type="Proteomes" id="UP001296967">
    <property type="component" value="Unassembled WGS sequence"/>
</dbReference>
<reference evidence="1" key="2">
    <citation type="journal article" date="2020" name="Microorganisms">
        <title>Osmotic Adaptation and Compatible Solute Biosynthesis of Phototrophic Bacteria as Revealed from Genome Analyses.</title>
        <authorList>
            <person name="Imhoff J.F."/>
            <person name="Rahn T."/>
            <person name="Kunzel S."/>
            <person name="Keller A."/>
            <person name="Neulinger S.C."/>
        </authorList>
    </citation>
    <scope>NUCLEOTIDE SEQUENCE</scope>
    <source>
        <strain evidence="1">DSM 4395</strain>
    </source>
</reference>
<proteinExistence type="predicted"/>
<organism evidence="1 2">
    <name type="scientific">Halochromatium salexigens</name>
    <name type="common">Chromatium salexigens</name>
    <dbReference type="NCBI Taxonomy" id="49447"/>
    <lineage>
        <taxon>Bacteria</taxon>
        <taxon>Pseudomonadati</taxon>
        <taxon>Pseudomonadota</taxon>
        <taxon>Gammaproteobacteria</taxon>
        <taxon>Chromatiales</taxon>
        <taxon>Chromatiaceae</taxon>
        <taxon>Halochromatium</taxon>
    </lineage>
</organism>
<dbReference type="PANTHER" id="PTHR21485">
    <property type="entry name" value="HAD SUPERFAMILY MEMBERS CMAS AND KDSC"/>
    <property type="match status" value="1"/>
</dbReference>
<dbReference type="RefSeq" id="WP_201246123.1">
    <property type="nucleotide sequence ID" value="NZ_NHSF01000062.1"/>
</dbReference>
<comment type="caution">
    <text evidence="1">The sequence shown here is derived from an EMBL/GenBank/DDBJ whole genome shotgun (WGS) entry which is preliminary data.</text>
</comment>
<dbReference type="InterPro" id="IPR029044">
    <property type="entry name" value="Nucleotide-diphossugar_trans"/>
</dbReference>